<reference evidence="1" key="2">
    <citation type="submission" date="2021-04" db="EMBL/GenBank/DDBJ databases">
        <authorList>
            <person name="Gilroy R."/>
        </authorList>
    </citation>
    <scope>NUCLEOTIDE SEQUENCE</scope>
    <source>
        <strain evidence="1">CHK179-28034</strain>
    </source>
</reference>
<sequence length="286" mass="33066">MFQFELDYRKIDCGMCYIIQTCEGNFFIIDSAHMFSENDHERIYDFLKKRKKGNGPIVISGWYLTHAHQDHIVKFMDFIRAGYQDVILENIYYNFPECGIPGSECWKEADKETMHEFHDFMEKHTELRKIRVHTGQRFFIGNLTFTVLSTHEDLIDDPLECYNNASSVLLMEAEGSRVLFLGDANVLPCEEMTARYGKELKADIVQVAHHGFNDANAGIYCMVRADTALYPTDRMSLEKHADSESNQMIRKMQKEIFLAGDGTAAFLLPYQTGRAIVYPCEINMEE</sequence>
<comment type="caution">
    <text evidence="1">The sequence shown here is derived from an EMBL/GenBank/DDBJ whole genome shotgun (WGS) entry which is preliminary data.</text>
</comment>
<evidence type="ECO:0000313" key="1">
    <source>
        <dbReference type="EMBL" id="HIZ40068.1"/>
    </source>
</evidence>
<dbReference type="PANTHER" id="PTHR30619:SF1">
    <property type="entry name" value="RECOMBINATION PROTEIN 2"/>
    <property type="match status" value="1"/>
</dbReference>
<dbReference type="SUPFAM" id="SSF56281">
    <property type="entry name" value="Metallo-hydrolase/oxidoreductase"/>
    <property type="match status" value="1"/>
</dbReference>
<dbReference type="AlphaFoldDB" id="A0A9D2EM69"/>
<dbReference type="Gene3D" id="3.60.15.10">
    <property type="entry name" value="Ribonuclease Z/Hydroxyacylglutathione hydrolase-like"/>
    <property type="match status" value="1"/>
</dbReference>
<evidence type="ECO:0008006" key="3">
    <source>
        <dbReference type="Google" id="ProtNLM"/>
    </source>
</evidence>
<accession>A0A9D2EM69</accession>
<organism evidence="1 2">
    <name type="scientific">Candidatus Anaerobutyricum stercoris</name>
    <dbReference type="NCBI Taxonomy" id="2838457"/>
    <lineage>
        <taxon>Bacteria</taxon>
        <taxon>Bacillati</taxon>
        <taxon>Bacillota</taxon>
        <taxon>Clostridia</taxon>
        <taxon>Lachnospirales</taxon>
        <taxon>Lachnospiraceae</taxon>
        <taxon>Anaerobutyricum</taxon>
    </lineage>
</organism>
<dbReference type="InterPro" id="IPR036866">
    <property type="entry name" value="RibonucZ/Hydroxyglut_hydro"/>
</dbReference>
<dbReference type="InterPro" id="IPR052159">
    <property type="entry name" value="Competence_DNA_uptake"/>
</dbReference>
<proteinExistence type="predicted"/>
<dbReference type="PANTHER" id="PTHR30619">
    <property type="entry name" value="DNA INTERNALIZATION/COMPETENCE PROTEIN COMEC/REC2"/>
    <property type="match status" value="1"/>
</dbReference>
<dbReference type="EMBL" id="DXBR01000084">
    <property type="protein sequence ID" value="HIZ40068.1"/>
    <property type="molecule type" value="Genomic_DNA"/>
</dbReference>
<protein>
    <recommendedName>
        <fullName evidence="3">MBL fold metallo-hydrolase</fullName>
    </recommendedName>
</protein>
<gene>
    <name evidence="1" type="ORF">H9968_09140</name>
</gene>
<dbReference type="Proteomes" id="UP000824049">
    <property type="component" value="Unassembled WGS sequence"/>
</dbReference>
<evidence type="ECO:0000313" key="2">
    <source>
        <dbReference type="Proteomes" id="UP000824049"/>
    </source>
</evidence>
<name>A0A9D2EM69_9FIRM</name>
<reference evidence="1" key="1">
    <citation type="journal article" date="2021" name="PeerJ">
        <title>Extensive microbial diversity within the chicken gut microbiome revealed by metagenomics and culture.</title>
        <authorList>
            <person name="Gilroy R."/>
            <person name="Ravi A."/>
            <person name="Getino M."/>
            <person name="Pursley I."/>
            <person name="Horton D.L."/>
            <person name="Alikhan N.F."/>
            <person name="Baker D."/>
            <person name="Gharbi K."/>
            <person name="Hall N."/>
            <person name="Watson M."/>
            <person name="Adriaenssens E.M."/>
            <person name="Foster-Nyarko E."/>
            <person name="Jarju S."/>
            <person name="Secka A."/>
            <person name="Antonio M."/>
            <person name="Oren A."/>
            <person name="Chaudhuri R.R."/>
            <person name="La Ragione R."/>
            <person name="Hildebrand F."/>
            <person name="Pallen M.J."/>
        </authorList>
    </citation>
    <scope>NUCLEOTIDE SEQUENCE</scope>
    <source>
        <strain evidence="1">CHK179-28034</strain>
    </source>
</reference>